<feature type="region of interest" description="Disordered" evidence="1">
    <location>
        <begin position="537"/>
        <end position="581"/>
    </location>
</feature>
<reference evidence="2 3" key="1">
    <citation type="submission" date="2024-04" db="EMBL/GenBank/DDBJ databases">
        <authorList>
            <person name="Rising A."/>
            <person name="Reimegard J."/>
            <person name="Sonavane S."/>
            <person name="Akerstrom W."/>
            <person name="Nylinder S."/>
            <person name="Hedman E."/>
            <person name="Kallberg Y."/>
        </authorList>
    </citation>
    <scope>NUCLEOTIDE SEQUENCE [LARGE SCALE GENOMIC DNA]</scope>
</reference>
<feature type="region of interest" description="Disordered" evidence="1">
    <location>
        <begin position="100"/>
        <end position="127"/>
    </location>
</feature>
<feature type="region of interest" description="Disordered" evidence="1">
    <location>
        <begin position="504"/>
        <end position="523"/>
    </location>
</feature>
<feature type="region of interest" description="Disordered" evidence="1">
    <location>
        <begin position="468"/>
        <end position="492"/>
    </location>
</feature>
<feature type="compositionally biased region" description="Polar residues" evidence="1">
    <location>
        <begin position="504"/>
        <end position="516"/>
    </location>
</feature>
<evidence type="ECO:0000313" key="2">
    <source>
        <dbReference type="EMBL" id="CAL1283272.1"/>
    </source>
</evidence>
<proteinExistence type="predicted"/>
<feature type="region of interest" description="Disordered" evidence="1">
    <location>
        <begin position="834"/>
        <end position="862"/>
    </location>
</feature>
<feature type="region of interest" description="Disordered" evidence="1">
    <location>
        <begin position="668"/>
        <end position="708"/>
    </location>
</feature>
<dbReference type="EMBL" id="CAXIEN010000166">
    <property type="protein sequence ID" value="CAL1283272.1"/>
    <property type="molecule type" value="Genomic_DNA"/>
</dbReference>
<protein>
    <submittedName>
        <fullName evidence="2">Uncharacterized protein</fullName>
    </submittedName>
</protein>
<gene>
    <name evidence="2" type="ORF">LARSCL_LOCUS12492</name>
</gene>
<evidence type="ECO:0000256" key="1">
    <source>
        <dbReference type="SAM" id="MobiDB-lite"/>
    </source>
</evidence>
<keyword evidence="3" id="KW-1185">Reference proteome</keyword>
<dbReference type="Proteomes" id="UP001497382">
    <property type="component" value="Unassembled WGS sequence"/>
</dbReference>
<sequence length="1946" mass="221567">MLEKLINNFLSYLIDNNPDIFLVTDDSMEKGLELITNPLVCNVKGIDCRPLSISSGDFDLSKACAKISLNDASNSDNSSEPSDPNNICDISKKRILTPYSDKMSKTETRHDLKINSEELSASGPAESSDHFVDLGNVIQTCETKWHSFFKEVETVKESSLENCTFNQDNRTLSNSIETTGMKRQEKPEYQEIQCNDSYSKVIEACKRQWPSFLKDKTVRVPSLKEITFSQAKDKMLNSVQTTGIKLKEKIRNKKNHEDETYPSMESEQREVRTTSAHKNLSISQNCSSSKKFHMSHSCTINNVELSSYYSSHSATINCEQRIIPENSTDEGKSKIAELPESSSISTVEVRLLNSSHFPLSNTNNQTEIPELILEHSVNLYGGKLLDPRLNPNRKRKRINDRKEIVLKRVKWACDPAVLRNLKSSNKILPHPKICVVHPEGSAMSSKISDPRLKHSKIFSKHSVPTFHKAKVSSSEDSVSNSPTLSPPRIHNHQHISSVGASNKNILSQSLPNSPSCTKPLKKRKYISSLTSPLERRTISSSLLEKPDISSSTSPSERRDISSSTSSEKLKTKFSSNSMDDRSLTLPIKKRKLLKDVESSMECGKNSSSNNISISEHYNNCESINKSRDEGISTLGVGNGVDTTTKSLDEISTFISSIRNQTNKEKSISSFEISGAVRRNQSTESNSRQDRTSDSVTIDTSKKGLDSPRVCMMSPTENSLLCRRLISNVEEESSMSNDVIFRNEYSHTLKSVNVGICSRHSSINVNSKGNCFPSEISSVSQKKSKGINKTSYNLKKYEEMPCSQWEIWREKYLKSKAKKQANKLVVRNESFCNKTHSRTKQSDPISQDSTDISNVKSSESQTMNSRAPLSNYFDNEGILKIVHICSQVEIGEAVIFSVKLPLKLVSRLCWKYYLDFLLMRLNKIISKEKLTSNRSFINIFKLSLKYPLAKHLIRHSNNGLKGDLKYLLLQFFKKHYLLSFAIAHEDSGITAELNDKTLNVNSNDEKSSIKPMNLVADCNVLQNISSESNSTQHVCLNSHILAEAFSSDDTIVYYDEMFNETNSINKQIQQDYEAVSEKINDLNFNTVLLNSVADCSAFQNLPSESNDSVHVCRNSRSSLRETFYSDVPTLYYKSDMLDETEETKRNKVHVEGIKIPTLQNNKIESETIHKVKPYIPPMNSVADFNVPSELKNTNNIHSNSHTDLTEVISSDRSNLFDDCDMLDEAERNDMHAEDIEIPIEQNIWLESETTSDVKSYITPTFSVAGFNVLQNISSESQNTDNVRLNPRTILTEVFFSDVSTLCYDKDMLDETEEIKRTNAYAEDIKIPTVQNNFGSGVCLNSHTILAEVISSDDSNLCFDSEMLDETEEIESNKISSQVSLDSRSVFSETLSVNSNSCFDSEMINETEEIERNKDTMYHEDIQIPTQRNDEITGNENTTAVISHGVHIKSEELEHNVYRNSDSVLPEISSADDSRLCGNSEELDETEEGVENNNISSNFWLTLNSMWEDFFQFTELGFYFGSKSDKFTLKLLRKKGISFPTIEYLLFLNNENKFISENHRNPPLNYGKTFTSRNITKRMVSCFLHRSCERFKTEFLCEKYFSNKIPEVLFSMKIKIKDREFFQFFKTFEKNFESLTPPHLSCFKRIKKLIPIKVDPEHNKKRMPCNVVSEQNKPIYSTIYRKPVRYKVDSERQPISHTIYSEQNQKPMHRKVHTKKIELYLQQNKIQSHHEVHPVSSNEIDEVCNMIKVMRITVSSDTSSDDRIENNSGILDPSSTDVMYHMNTDKVPLCPKSLAPTSSSELEILCTKQRRDTRVGETSPRIFNSNCQFKNEKICFSTGIDELFEGFDLFKEDGVLYQYYKHLKECGDHTVNLKIIEMNEKKLQGKMLKMYRILKEELDHRRYILRGLVDLASSSETTDMRIIEEIVVLSDNIKAYEIACKGCFANVC</sequence>
<organism evidence="2 3">
    <name type="scientific">Larinioides sclopetarius</name>
    <dbReference type="NCBI Taxonomy" id="280406"/>
    <lineage>
        <taxon>Eukaryota</taxon>
        <taxon>Metazoa</taxon>
        <taxon>Ecdysozoa</taxon>
        <taxon>Arthropoda</taxon>
        <taxon>Chelicerata</taxon>
        <taxon>Arachnida</taxon>
        <taxon>Araneae</taxon>
        <taxon>Araneomorphae</taxon>
        <taxon>Entelegynae</taxon>
        <taxon>Araneoidea</taxon>
        <taxon>Araneidae</taxon>
        <taxon>Larinioides</taxon>
    </lineage>
</organism>
<feature type="compositionally biased region" description="Basic and acidic residues" evidence="1">
    <location>
        <begin position="102"/>
        <end position="116"/>
    </location>
</feature>
<comment type="caution">
    <text evidence="2">The sequence shown here is derived from an EMBL/GenBank/DDBJ whole genome shotgun (WGS) entry which is preliminary data.</text>
</comment>
<evidence type="ECO:0000313" key="3">
    <source>
        <dbReference type="Proteomes" id="UP001497382"/>
    </source>
</evidence>
<name>A0AAV2AH78_9ARAC</name>
<feature type="compositionally biased region" description="Polar residues" evidence="1">
    <location>
        <begin position="841"/>
        <end position="862"/>
    </location>
</feature>
<feature type="compositionally biased region" description="Low complexity" evidence="1">
    <location>
        <begin position="472"/>
        <end position="481"/>
    </location>
</feature>
<accession>A0AAV2AH78</accession>